<keyword evidence="2" id="KW-1185">Reference proteome</keyword>
<organism evidence="1 2">
    <name type="scientific">Mycolicibacter sinensis (strain JDM601)</name>
    <name type="common">Mycobacterium sinense</name>
    <dbReference type="NCBI Taxonomy" id="875328"/>
    <lineage>
        <taxon>Bacteria</taxon>
        <taxon>Bacillati</taxon>
        <taxon>Actinomycetota</taxon>
        <taxon>Actinomycetes</taxon>
        <taxon>Mycobacteriales</taxon>
        <taxon>Mycobacteriaceae</taxon>
        <taxon>Mycolicibacter</taxon>
    </lineage>
</organism>
<name>F5YRZ1_MYCSD</name>
<gene>
    <name evidence="1" type="ordered locus">JDM601_0773</name>
</gene>
<evidence type="ECO:0000313" key="1">
    <source>
        <dbReference type="EMBL" id="AEF34773.1"/>
    </source>
</evidence>
<accession>F5YRZ1</accession>
<dbReference type="Proteomes" id="UP000009224">
    <property type="component" value="Chromosome"/>
</dbReference>
<dbReference type="KEGG" id="mjd:JDM601_0773"/>
<dbReference type="eggNOG" id="ENOG502ZFU7">
    <property type="taxonomic scope" value="Bacteria"/>
</dbReference>
<dbReference type="AlphaFoldDB" id="F5YRZ1"/>
<evidence type="ECO:0000313" key="2">
    <source>
        <dbReference type="Proteomes" id="UP000009224"/>
    </source>
</evidence>
<sequence>MRKYRTDEASDGADQVVGDLTHTFTPTRGEKYLPRKVWEGLRDRRINRAKFLGFDEGTELDEVDVTVTDGTQSKTFELGNEKTPNLNLVLTTSGQVAPNSTKVLHTALDEAAEIFKNYRIEWSEADAIKRAISSR</sequence>
<dbReference type="HOGENOM" id="CLU_1883474_0_0_11"/>
<dbReference type="EMBL" id="CP002329">
    <property type="protein sequence ID" value="AEF34773.1"/>
    <property type="molecule type" value="Genomic_DNA"/>
</dbReference>
<protein>
    <submittedName>
        <fullName evidence="1">Uncharacterized protein</fullName>
    </submittedName>
</protein>
<proteinExistence type="predicted"/>
<reference evidence="1 2" key="1">
    <citation type="journal article" date="2011" name="J. Bacteriol.">
        <title>Complete genome sequence of a novel clinical isolate, the nontuberculous Mycobacterium strain JDM601.</title>
        <authorList>
            <person name="Zhang Z.Y."/>
            <person name="Sun Z.Q."/>
            <person name="Wang Z.L."/>
            <person name="Wen Z.L."/>
            <person name="Sun Q.W."/>
            <person name="Zhu Z.Q."/>
            <person name="Song Y.Z."/>
            <person name="Zhao J.W."/>
            <person name="Wang H.H."/>
            <person name="Zhang S.L."/>
            <person name="Guo X.K."/>
        </authorList>
    </citation>
    <scope>NUCLEOTIDE SEQUENCE [LARGE SCALE GENOMIC DNA]</scope>
    <source>
        <strain evidence="1 2">JDM601</strain>
    </source>
</reference>